<sequence length="368" mass="40915">MATVDETSATYVKVKLDFLEKQCEQLQGTVDDYIKEVITVCKEWVNMDERSIASFQKISSILEETVMFMTTQIWNMKADPEMIERIRAKLSNITRPPSPPKVCKSQPPLRPDLVKDLETMVRLEKGDFPHITRLISDVAKGQVSLEKGIHEVLDDVLSGLYSFSKEDRSRTSHQSQGAETLPLSGAEQVAETPQKKPITVMARHPPAHTETVKPPPTPTEAVKPSVTFAETVRPGRSTSQAVRPPRTSTGAVRHPAKPAEAVERPRIYSETVGHPEAQHDAAQQKSTEQNLTQSTANEEQQPTQFLTGEPNQKPQIEPEDEQEKCAQMDNQGSPVNLEDGLEYKSSQDEDPILAQITQDLTSLLSGTD</sequence>
<dbReference type="EMBL" id="CAXITT010000459">
    <property type="protein sequence ID" value="CAL1541917.1"/>
    <property type="molecule type" value="Genomic_DNA"/>
</dbReference>
<evidence type="ECO:0000256" key="1">
    <source>
        <dbReference type="SAM" id="MobiDB-lite"/>
    </source>
</evidence>
<accession>A0AAV2I5F9</accession>
<keyword evidence="3" id="KW-1185">Reference proteome</keyword>
<name>A0AAV2I5F9_LYMST</name>
<feature type="compositionally biased region" description="Polar residues" evidence="1">
    <location>
        <begin position="236"/>
        <end position="250"/>
    </location>
</feature>
<feature type="compositionally biased region" description="Polar residues" evidence="1">
    <location>
        <begin position="281"/>
        <end position="314"/>
    </location>
</feature>
<evidence type="ECO:0000313" key="2">
    <source>
        <dbReference type="EMBL" id="CAL1541917.1"/>
    </source>
</evidence>
<dbReference type="AlphaFoldDB" id="A0AAV2I5F9"/>
<comment type="caution">
    <text evidence="2">The sequence shown here is derived from an EMBL/GenBank/DDBJ whole genome shotgun (WGS) entry which is preliminary data.</text>
</comment>
<organism evidence="2 3">
    <name type="scientific">Lymnaea stagnalis</name>
    <name type="common">Great pond snail</name>
    <name type="synonym">Helix stagnalis</name>
    <dbReference type="NCBI Taxonomy" id="6523"/>
    <lineage>
        <taxon>Eukaryota</taxon>
        <taxon>Metazoa</taxon>
        <taxon>Spiralia</taxon>
        <taxon>Lophotrochozoa</taxon>
        <taxon>Mollusca</taxon>
        <taxon>Gastropoda</taxon>
        <taxon>Heterobranchia</taxon>
        <taxon>Euthyneura</taxon>
        <taxon>Panpulmonata</taxon>
        <taxon>Hygrophila</taxon>
        <taxon>Lymnaeoidea</taxon>
        <taxon>Lymnaeidae</taxon>
        <taxon>Lymnaea</taxon>
    </lineage>
</organism>
<proteinExistence type="predicted"/>
<feature type="region of interest" description="Disordered" evidence="1">
    <location>
        <begin position="166"/>
        <end position="352"/>
    </location>
</feature>
<protein>
    <submittedName>
        <fullName evidence="2">Uncharacterized protein</fullName>
    </submittedName>
</protein>
<evidence type="ECO:0000313" key="3">
    <source>
        <dbReference type="Proteomes" id="UP001497497"/>
    </source>
</evidence>
<dbReference type="Proteomes" id="UP001497497">
    <property type="component" value="Unassembled WGS sequence"/>
</dbReference>
<reference evidence="2 3" key="1">
    <citation type="submission" date="2024-04" db="EMBL/GenBank/DDBJ databases">
        <authorList>
            <consortium name="Genoscope - CEA"/>
            <person name="William W."/>
        </authorList>
    </citation>
    <scope>NUCLEOTIDE SEQUENCE [LARGE SCALE GENOMIC DNA]</scope>
</reference>
<gene>
    <name evidence="2" type="ORF">GSLYS_00015523001</name>
</gene>